<dbReference type="AlphaFoldDB" id="A0A1I1DQD2"/>
<organism evidence="2 3">
    <name type="scientific">Flexibacter flexilis DSM 6793</name>
    <dbReference type="NCBI Taxonomy" id="927664"/>
    <lineage>
        <taxon>Bacteria</taxon>
        <taxon>Pseudomonadati</taxon>
        <taxon>Bacteroidota</taxon>
        <taxon>Cytophagia</taxon>
        <taxon>Cytophagales</taxon>
        <taxon>Flexibacteraceae</taxon>
        <taxon>Flexibacter</taxon>
    </lineage>
</organism>
<keyword evidence="1" id="KW-0812">Transmembrane</keyword>
<gene>
    <name evidence="2" type="ORF">SAMN05421780_101256</name>
</gene>
<dbReference type="STRING" id="927664.SAMN05421780_101256"/>
<sequence length="141" mass="16445">MLSRTSILLIPFSFMLLGIVLLADKMLGLATAEPTQVRSIHKYRQNSLYYKDISLENGELYKIQSHVFDKEIGDKVYTYKTMDLASLAFFILPSSQEHPFIVKNMWYGFHSGVFFSLAYNFMCLIPLFILIWIKVKFRAKK</sequence>
<keyword evidence="1" id="KW-0472">Membrane</keyword>
<reference evidence="2 3" key="1">
    <citation type="submission" date="2016-10" db="EMBL/GenBank/DDBJ databases">
        <authorList>
            <person name="de Groot N.N."/>
        </authorList>
    </citation>
    <scope>NUCLEOTIDE SEQUENCE [LARGE SCALE GENOMIC DNA]</scope>
    <source>
        <strain evidence="2 3">DSM 6793</strain>
    </source>
</reference>
<keyword evidence="1" id="KW-1133">Transmembrane helix</keyword>
<dbReference type="Proteomes" id="UP000199514">
    <property type="component" value="Unassembled WGS sequence"/>
</dbReference>
<dbReference type="EMBL" id="FOLE01000001">
    <property type="protein sequence ID" value="SFB74910.1"/>
    <property type="molecule type" value="Genomic_DNA"/>
</dbReference>
<proteinExistence type="predicted"/>
<feature type="transmembrane region" description="Helical" evidence="1">
    <location>
        <begin position="113"/>
        <end position="133"/>
    </location>
</feature>
<dbReference type="RefSeq" id="WP_091506024.1">
    <property type="nucleotide sequence ID" value="NZ_FOLE01000001.1"/>
</dbReference>
<evidence type="ECO:0000313" key="3">
    <source>
        <dbReference type="Proteomes" id="UP000199514"/>
    </source>
</evidence>
<evidence type="ECO:0000313" key="2">
    <source>
        <dbReference type="EMBL" id="SFB74910.1"/>
    </source>
</evidence>
<name>A0A1I1DQD2_9BACT</name>
<evidence type="ECO:0000256" key="1">
    <source>
        <dbReference type="SAM" id="Phobius"/>
    </source>
</evidence>
<keyword evidence="3" id="KW-1185">Reference proteome</keyword>
<protein>
    <submittedName>
        <fullName evidence="2">Uncharacterized protein</fullName>
    </submittedName>
</protein>
<accession>A0A1I1DQD2</accession>